<protein>
    <recommendedName>
        <fullName evidence="9">Gated mechanosensitive channel</fullName>
    </recommendedName>
</protein>
<dbReference type="AlphaFoldDB" id="A0A137PAJ2"/>
<evidence type="ECO:0000256" key="3">
    <source>
        <dbReference type="ARBA" id="ARBA00022989"/>
    </source>
</evidence>
<proteinExistence type="predicted"/>
<sequence>MTTLPTRENSTQSLNGLGDNDNLKVPKSRSHIPIPTNDMQNLKEEFQSKVASANFVWEEFKANLEREDVLDTTFGIVAGGAFTDIFNAFSNDIVFPFISHIMGKPDFKTWYYVLHYGNGPKKQYKSHTEAIKDGAKVILYGNFFQKLIRFIFLGYTLMFFMKLSRSLLKGRKKSIGQSNTKCQYCKESINPEATRCPKCTSVLDKPSHSSVNKLKQESN</sequence>
<comment type="subcellular location">
    <subcellularLocation>
        <location evidence="1">Membrane</location>
        <topology evidence="1">Multi-pass membrane protein</topology>
    </subcellularLocation>
</comment>
<evidence type="ECO:0000256" key="6">
    <source>
        <dbReference type="SAM" id="Phobius"/>
    </source>
</evidence>
<dbReference type="Pfam" id="PF01741">
    <property type="entry name" value="MscL"/>
    <property type="match status" value="1"/>
</dbReference>
<dbReference type="SUPFAM" id="SSF81330">
    <property type="entry name" value="Gated mechanosensitive channel"/>
    <property type="match status" value="1"/>
</dbReference>
<dbReference type="GO" id="GO:0016020">
    <property type="term" value="C:membrane"/>
    <property type="evidence" value="ECO:0007669"/>
    <property type="project" value="UniProtKB-SubCell"/>
</dbReference>
<evidence type="ECO:0000256" key="1">
    <source>
        <dbReference type="ARBA" id="ARBA00004141"/>
    </source>
</evidence>
<gene>
    <name evidence="7" type="ORF">CONCODRAFT_84364</name>
</gene>
<dbReference type="Proteomes" id="UP000070444">
    <property type="component" value="Unassembled WGS sequence"/>
</dbReference>
<evidence type="ECO:0000313" key="8">
    <source>
        <dbReference type="Proteomes" id="UP000070444"/>
    </source>
</evidence>
<dbReference type="EMBL" id="KQ964462">
    <property type="protein sequence ID" value="KXN72027.1"/>
    <property type="molecule type" value="Genomic_DNA"/>
</dbReference>
<keyword evidence="3 6" id="KW-1133">Transmembrane helix</keyword>
<accession>A0A137PAJ2</accession>
<reference evidence="7 8" key="1">
    <citation type="journal article" date="2015" name="Genome Biol. Evol.">
        <title>Phylogenomic analyses indicate that early fungi evolved digesting cell walls of algal ancestors of land plants.</title>
        <authorList>
            <person name="Chang Y."/>
            <person name="Wang S."/>
            <person name="Sekimoto S."/>
            <person name="Aerts A.L."/>
            <person name="Choi C."/>
            <person name="Clum A."/>
            <person name="LaButti K.M."/>
            <person name="Lindquist E.A."/>
            <person name="Yee Ngan C."/>
            <person name="Ohm R.A."/>
            <person name="Salamov A.A."/>
            <person name="Grigoriev I.V."/>
            <person name="Spatafora J.W."/>
            <person name="Berbee M.L."/>
        </authorList>
    </citation>
    <scope>NUCLEOTIDE SEQUENCE [LARGE SCALE GENOMIC DNA]</scope>
    <source>
        <strain evidence="7 8">NRRL 28638</strain>
    </source>
</reference>
<keyword evidence="2 6" id="KW-0812">Transmembrane</keyword>
<keyword evidence="4 6" id="KW-0472">Membrane</keyword>
<evidence type="ECO:0000256" key="5">
    <source>
        <dbReference type="SAM" id="MobiDB-lite"/>
    </source>
</evidence>
<organism evidence="7 8">
    <name type="scientific">Conidiobolus coronatus (strain ATCC 28846 / CBS 209.66 / NRRL 28638)</name>
    <name type="common">Delacroixia coronata</name>
    <dbReference type="NCBI Taxonomy" id="796925"/>
    <lineage>
        <taxon>Eukaryota</taxon>
        <taxon>Fungi</taxon>
        <taxon>Fungi incertae sedis</taxon>
        <taxon>Zoopagomycota</taxon>
        <taxon>Entomophthoromycotina</taxon>
        <taxon>Entomophthoromycetes</taxon>
        <taxon>Entomophthorales</taxon>
        <taxon>Ancylistaceae</taxon>
        <taxon>Conidiobolus</taxon>
    </lineage>
</organism>
<dbReference type="OMA" id="YCKESIN"/>
<dbReference type="STRING" id="796925.A0A137PAJ2"/>
<dbReference type="Gene3D" id="1.10.1200.120">
    <property type="entry name" value="Large-conductance mechanosensitive channel, MscL, domain 1"/>
    <property type="match status" value="1"/>
</dbReference>
<dbReference type="PANTHER" id="PTHR30266">
    <property type="entry name" value="MECHANOSENSITIVE CHANNEL MSCL"/>
    <property type="match status" value="1"/>
</dbReference>
<keyword evidence="8" id="KW-1185">Reference proteome</keyword>
<feature type="transmembrane region" description="Helical" evidence="6">
    <location>
        <begin position="147"/>
        <end position="164"/>
    </location>
</feature>
<feature type="region of interest" description="Disordered" evidence="5">
    <location>
        <begin position="1"/>
        <end position="34"/>
    </location>
</feature>
<dbReference type="InterPro" id="IPR036019">
    <property type="entry name" value="MscL_channel"/>
</dbReference>
<evidence type="ECO:0008006" key="9">
    <source>
        <dbReference type="Google" id="ProtNLM"/>
    </source>
</evidence>
<evidence type="ECO:0000256" key="4">
    <source>
        <dbReference type="ARBA" id="ARBA00023136"/>
    </source>
</evidence>
<dbReference type="GO" id="GO:0008381">
    <property type="term" value="F:mechanosensitive monoatomic ion channel activity"/>
    <property type="evidence" value="ECO:0007669"/>
    <property type="project" value="TreeGrafter"/>
</dbReference>
<feature type="compositionally biased region" description="Polar residues" evidence="5">
    <location>
        <begin position="1"/>
        <end position="15"/>
    </location>
</feature>
<dbReference type="InterPro" id="IPR037673">
    <property type="entry name" value="MSC/AndL"/>
</dbReference>
<name>A0A137PAJ2_CONC2</name>
<dbReference type="PANTHER" id="PTHR30266:SF2">
    <property type="entry name" value="LARGE-CONDUCTANCE MECHANOSENSITIVE CHANNEL"/>
    <property type="match status" value="1"/>
</dbReference>
<dbReference type="OrthoDB" id="10010920at2759"/>
<evidence type="ECO:0000256" key="2">
    <source>
        <dbReference type="ARBA" id="ARBA00022692"/>
    </source>
</evidence>
<evidence type="ECO:0000313" key="7">
    <source>
        <dbReference type="EMBL" id="KXN72027.1"/>
    </source>
</evidence>